<evidence type="ECO:0000313" key="1">
    <source>
        <dbReference type="EMBL" id="KAH1048710.1"/>
    </source>
</evidence>
<reference evidence="1 2" key="1">
    <citation type="journal article" date="2021" name="Plant Biotechnol. J.">
        <title>Multi-omics assisted identification of the key and species-specific regulatory components of drought-tolerant mechanisms in Gossypium stocksii.</title>
        <authorList>
            <person name="Yu D."/>
            <person name="Ke L."/>
            <person name="Zhang D."/>
            <person name="Wu Y."/>
            <person name="Sun Y."/>
            <person name="Mei J."/>
            <person name="Sun J."/>
            <person name="Sun Y."/>
        </authorList>
    </citation>
    <scope>NUCLEOTIDE SEQUENCE [LARGE SCALE GENOMIC DNA]</scope>
    <source>
        <strain evidence="2">cv. E1</strain>
        <tissue evidence="1">Leaf</tissue>
    </source>
</reference>
<protein>
    <submittedName>
        <fullName evidence="1">Uncharacterized protein</fullName>
    </submittedName>
</protein>
<proteinExistence type="predicted"/>
<keyword evidence="2" id="KW-1185">Reference proteome</keyword>
<name>A0A9D3ZNX7_9ROSI</name>
<dbReference type="Proteomes" id="UP000828251">
    <property type="component" value="Unassembled WGS sequence"/>
</dbReference>
<gene>
    <name evidence="1" type="ORF">J1N35_039494</name>
</gene>
<organism evidence="1 2">
    <name type="scientific">Gossypium stocksii</name>
    <dbReference type="NCBI Taxonomy" id="47602"/>
    <lineage>
        <taxon>Eukaryota</taxon>
        <taxon>Viridiplantae</taxon>
        <taxon>Streptophyta</taxon>
        <taxon>Embryophyta</taxon>
        <taxon>Tracheophyta</taxon>
        <taxon>Spermatophyta</taxon>
        <taxon>Magnoliopsida</taxon>
        <taxon>eudicotyledons</taxon>
        <taxon>Gunneridae</taxon>
        <taxon>Pentapetalae</taxon>
        <taxon>rosids</taxon>
        <taxon>malvids</taxon>
        <taxon>Malvales</taxon>
        <taxon>Malvaceae</taxon>
        <taxon>Malvoideae</taxon>
        <taxon>Gossypium</taxon>
    </lineage>
</organism>
<dbReference type="AlphaFoldDB" id="A0A9D3ZNX7"/>
<dbReference type="OrthoDB" id="10646607at2759"/>
<evidence type="ECO:0000313" key="2">
    <source>
        <dbReference type="Proteomes" id="UP000828251"/>
    </source>
</evidence>
<dbReference type="EMBL" id="JAIQCV010000011">
    <property type="protein sequence ID" value="KAH1048710.1"/>
    <property type="molecule type" value="Genomic_DNA"/>
</dbReference>
<comment type="caution">
    <text evidence="1">The sequence shown here is derived from an EMBL/GenBank/DDBJ whole genome shotgun (WGS) entry which is preliminary data.</text>
</comment>
<accession>A0A9D3ZNX7</accession>
<sequence length="120" mass="13751">MSMIGDSAVVLHQIVNGKHKLVISALLHLTGSAVGFVDQWRGSWKFTNDAAKTKMLYGPRILCRQLEVLTRERYTRGSRHRDGLFSVSLPTHLHICIHRCKNIYIYIYRGLLFSWGTPLL</sequence>